<dbReference type="AlphaFoldDB" id="N8ZT15"/>
<dbReference type="eggNOG" id="ENOG50301QJ">
    <property type="taxonomic scope" value="Bacteria"/>
</dbReference>
<evidence type="ECO:0000313" key="3">
    <source>
        <dbReference type="Proteomes" id="UP000013117"/>
    </source>
</evidence>
<dbReference type="EMBL" id="APPN01000054">
    <property type="protein sequence ID" value="ENV34595.1"/>
    <property type="molecule type" value="Genomic_DNA"/>
</dbReference>
<dbReference type="HOGENOM" id="CLU_215175_0_0_6"/>
<proteinExistence type="predicted"/>
<comment type="caution">
    <text evidence="2">The sequence shown here is derived from an EMBL/GenBank/DDBJ whole genome shotgun (WGS) entry which is preliminary data.</text>
</comment>
<dbReference type="STRING" id="202952.GCA_000747725_01414"/>
<evidence type="ECO:0000256" key="1">
    <source>
        <dbReference type="SAM" id="Phobius"/>
    </source>
</evidence>
<sequence>MKKALMLYVLITFGYWVKLIWTLPVGYAKSYLLGRAIVWPFIFLQWIFS</sequence>
<accession>N8ZT15</accession>
<dbReference type="Proteomes" id="UP000013117">
    <property type="component" value="Unassembled WGS sequence"/>
</dbReference>
<protein>
    <submittedName>
        <fullName evidence="2">Uncharacterized protein</fullName>
    </submittedName>
</protein>
<keyword evidence="3" id="KW-1185">Reference proteome</keyword>
<name>N8ZT15_9GAMM</name>
<feature type="transmembrane region" description="Helical" evidence="1">
    <location>
        <begin position="5"/>
        <end position="24"/>
    </location>
</feature>
<organism evidence="2 3">
    <name type="scientific">Acinetobacter gerneri DSM 14967 = CIP 107464 = MTCC 9824</name>
    <dbReference type="NCBI Taxonomy" id="1120926"/>
    <lineage>
        <taxon>Bacteria</taxon>
        <taxon>Pseudomonadati</taxon>
        <taxon>Pseudomonadota</taxon>
        <taxon>Gammaproteobacteria</taxon>
        <taxon>Moraxellales</taxon>
        <taxon>Moraxellaceae</taxon>
        <taxon>Acinetobacter</taxon>
    </lineage>
</organism>
<dbReference type="GeneID" id="84211930"/>
<keyword evidence="1" id="KW-0472">Membrane</keyword>
<dbReference type="PATRIC" id="fig|1120926.3.peg.1281"/>
<gene>
    <name evidence="2" type="ORF">F960_01334</name>
</gene>
<evidence type="ECO:0000313" key="2">
    <source>
        <dbReference type="EMBL" id="ENV34595.1"/>
    </source>
</evidence>
<keyword evidence="1" id="KW-1133">Transmembrane helix</keyword>
<keyword evidence="1" id="KW-0812">Transmembrane</keyword>
<dbReference type="RefSeq" id="WP_004859400.1">
    <property type="nucleotide sequence ID" value="NZ_ASYY01000011.1"/>
</dbReference>
<reference evidence="2 3" key="1">
    <citation type="submission" date="2013-02" db="EMBL/GenBank/DDBJ databases">
        <title>The Genome Sequence of Acinetobacter gerneri CIP 107464.</title>
        <authorList>
            <consortium name="The Broad Institute Genome Sequencing Platform"/>
            <consortium name="The Broad Institute Genome Sequencing Center for Infectious Disease"/>
            <person name="Cerqueira G."/>
            <person name="Feldgarden M."/>
            <person name="Courvalin P."/>
            <person name="Perichon B."/>
            <person name="Grillot-Courvalin C."/>
            <person name="Clermont D."/>
            <person name="Rocha E."/>
            <person name="Yoon E.-J."/>
            <person name="Nemec A."/>
            <person name="Walker B."/>
            <person name="Young S.K."/>
            <person name="Zeng Q."/>
            <person name="Gargeya S."/>
            <person name="Fitzgerald M."/>
            <person name="Haas B."/>
            <person name="Abouelleil A."/>
            <person name="Alvarado L."/>
            <person name="Arachchi H.M."/>
            <person name="Berlin A.M."/>
            <person name="Chapman S.B."/>
            <person name="Dewar J."/>
            <person name="Goldberg J."/>
            <person name="Griggs A."/>
            <person name="Gujja S."/>
            <person name="Hansen M."/>
            <person name="Howarth C."/>
            <person name="Imamovic A."/>
            <person name="Larimer J."/>
            <person name="McCowan C."/>
            <person name="Murphy C."/>
            <person name="Neiman D."/>
            <person name="Pearson M."/>
            <person name="Priest M."/>
            <person name="Roberts A."/>
            <person name="Saif S."/>
            <person name="Shea T."/>
            <person name="Sisk P."/>
            <person name="Sykes S."/>
            <person name="Wortman J."/>
            <person name="Nusbaum C."/>
            <person name="Birren B."/>
        </authorList>
    </citation>
    <scope>NUCLEOTIDE SEQUENCE [LARGE SCALE GENOMIC DNA]</scope>
    <source>
        <strain evidence="2 3">CIP 107464</strain>
    </source>
</reference>
<feature type="transmembrane region" description="Helical" evidence="1">
    <location>
        <begin position="30"/>
        <end position="48"/>
    </location>
</feature>